<evidence type="ECO:0000313" key="3">
    <source>
        <dbReference type="EMBL" id="HGB35362.1"/>
    </source>
</evidence>
<keyword evidence="1" id="KW-1133">Transmembrane helix</keyword>
<accession>A0A7V3KMC9</accession>
<organism evidence="3">
    <name type="scientific">candidate division WOR-3 bacterium</name>
    <dbReference type="NCBI Taxonomy" id="2052148"/>
    <lineage>
        <taxon>Bacteria</taxon>
        <taxon>Bacteria division WOR-3</taxon>
    </lineage>
</organism>
<feature type="signal peptide" evidence="2">
    <location>
        <begin position="1"/>
        <end position="17"/>
    </location>
</feature>
<evidence type="ECO:0000256" key="1">
    <source>
        <dbReference type="SAM" id="Phobius"/>
    </source>
</evidence>
<dbReference type="EMBL" id="DTGD01000018">
    <property type="protein sequence ID" value="HGB35362.1"/>
    <property type="molecule type" value="Genomic_DNA"/>
</dbReference>
<comment type="caution">
    <text evidence="3">The sequence shown here is derived from an EMBL/GenBank/DDBJ whole genome shotgun (WGS) entry which is preliminary data.</text>
</comment>
<dbReference type="AlphaFoldDB" id="A0A7V3KMC9"/>
<keyword evidence="2" id="KW-0732">Signal</keyword>
<feature type="transmembrane region" description="Helical" evidence="1">
    <location>
        <begin position="272"/>
        <end position="290"/>
    </location>
</feature>
<feature type="transmembrane region" description="Helical" evidence="1">
    <location>
        <begin position="302"/>
        <end position="326"/>
    </location>
</feature>
<sequence length="356" mass="39388">MNRLVLCFLVIASLLNAQEALSVSEPQDTTLKQYFQKVDKPVKRVFQFSVPKPGNVVVGVAEDGTIYPLFFEKMVLREKKSGSTYHILGQTILGFGVYSWSLPVTFNLTGRTAGVVGLLTPFGFFTYGMLTAKSKSLPEAVAGFLGGGMGAVHGYLLLSDTKGIFPVSLTENLLDQYLAKGMKVSNGVVMRKALNSGNAFYEANMLSNIIRDRGLEDKEWRVATLYSVIKGYGMMYLDRNDYSATEGDVIFEGKLQLLGAEFLPLILYDQDLGRLKAFASLAGYIPMYLYSRKLSKMYDLGFGESLVILFSPALASTVVGGIALLINNETLNKQLPRLYPVVDLALTHYLYKRFKD</sequence>
<reference evidence="3" key="1">
    <citation type="journal article" date="2020" name="mSystems">
        <title>Genome- and Community-Level Interaction Insights into Carbon Utilization and Element Cycling Functions of Hydrothermarchaeota in Hydrothermal Sediment.</title>
        <authorList>
            <person name="Zhou Z."/>
            <person name="Liu Y."/>
            <person name="Xu W."/>
            <person name="Pan J."/>
            <person name="Luo Z.H."/>
            <person name="Li M."/>
        </authorList>
    </citation>
    <scope>NUCLEOTIDE SEQUENCE [LARGE SCALE GENOMIC DNA]</scope>
    <source>
        <strain evidence="3">SpSt-754</strain>
    </source>
</reference>
<protein>
    <submittedName>
        <fullName evidence="3">Uncharacterized protein</fullName>
    </submittedName>
</protein>
<proteinExistence type="predicted"/>
<evidence type="ECO:0000256" key="2">
    <source>
        <dbReference type="SAM" id="SignalP"/>
    </source>
</evidence>
<name>A0A7V3KMC9_UNCW3</name>
<feature type="chain" id="PRO_5030802929" evidence="2">
    <location>
        <begin position="18"/>
        <end position="356"/>
    </location>
</feature>
<gene>
    <name evidence="3" type="ORF">ENV38_00435</name>
</gene>
<keyword evidence="1" id="KW-0812">Transmembrane</keyword>
<keyword evidence="1" id="KW-0472">Membrane</keyword>